<evidence type="ECO:0000313" key="2">
    <source>
        <dbReference type="Proteomes" id="UP001055879"/>
    </source>
</evidence>
<comment type="caution">
    <text evidence="1">The sequence shown here is derived from an EMBL/GenBank/DDBJ whole genome shotgun (WGS) entry which is preliminary data.</text>
</comment>
<protein>
    <submittedName>
        <fullName evidence="1">Uncharacterized protein</fullName>
    </submittedName>
</protein>
<dbReference type="EMBL" id="CM042049">
    <property type="protein sequence ID" value="KAI3745565.1"/>
    <property type="molecule type" value="Genomic_DNA"/>
</dbReference>
<accession>A0ACB9DGF4</accession>
<keyword evidence="2" id="KW-1185">Reference proteome</keyword>
<gene>
    <name evidence="1" type="ORF">L6452_07965</name>
</gene>
<evidence type="ECO:0000313" key="1">
    <source>
        <dbReference type="EMBL" id="KAI3745565.1"/>
    </source>
</evidence>
<sequence length="161" mass="18534">MEQVFKSLLRSKERPTVSTFNSRIKARLREKADLVFQKITDMDMHQTSSQSEKMVKVSTLNVMLNVYYLNGLPMEADRLFETSCNSEMFHVDSSTYKLLYKSYTKANMKELLQKLMKYMDRDGIVPNKRFFLDALGALGSTDQDSVPTKVDLRIPADISKA</sequence>
<reference evidence="1 2" key="2">
    <citation type="journal article" date="2022" name="Mol. Ecol. Resour.">
        <title>The genomes of chicory, endive, great burdock and yacon provide insights into Asteraceae paleo-polyploidization history and plant inulin production.</title>
        <authorList>
            <person name="Fan W."/>
            <person name="Wang S."/>
            <person name="Wang H."/>
            <person name="Wang A."/>
            <person name="Jiang F."/>
            <person name="Liu H."/>
            <person name="Zhao H."/>
            <person name="Xu D."/>
            <person name="Zhang Y."/>
        </authorList>
    </citation>
    <scope>NUCLEOTIDE SEQUENCE [LARGE SCALE GENOMIC DNA]</scope>
    <source>
        <strain evidence="2">cv. Niubang</strain>
    </source>
</reference>
<proteinExistence type="predicted"/>
<reference evidence="2" key="1">
    <citation type="journal article" date="2022" name="Mol. Ecol. Resour.">
        <title>The genomes of chicory, endive, great burdock and yacon provide insights into Asteraceae palaeo-polyploidization history and plant inulin production.</title>
        <authorList>
            <person name="Fan W."/>
            <person name="Wang S."/>
            <person name="Wang H."/>
            <person name="Wang A."/>
            <person name="Jiang F."/>
            <person name="Liu H."/>
            <person name="Zhao H."/>
            <person name="Xu D."/>
            <person name="Zhang Y."/>
        </authorList>
    </citation>
    <scope>NUCLEOTIDE SEQUENCE [LARGE SCALE GENOMIC DNA]</scope>
    <source>
        <strain evidence="2">cv. Niubang</strain>
    </source>
</reference>
<name>A0ACB9DGF4_ARCLA</name>
<organism evidence="1 2">
    <name type="scientific">Arctium lappa</name>
    <name type="common">Greater burdock</name>
    <name type="synonym">Lappa major</name>
    <dbReference type="NCBI Taxonomy" id="4217"/>
    <lineage>
        <taxon>Eukaryota</taxon>
        <taxon>Viridiplantae</taxon>
        <taxon>Streptophyta</taxon>
        <taxon>Embryophyta</taxon>
        <taxon>Tracheophyta</taxon>
        <taxon>Spermatophyta</taxon>
        <taxon>Magnoliopsida</taxon>
        <taxon>eudicotyledons</taxon>
        <taxon>Gunneridae</taxon>
        <taxon>Pentapetalae</taxon>
        <taxon>asterids</taxon>
        <taxon>campanulids</taxon>
        <taxon>Asterales</taxon>
        <taxon>Asteraceae</taxon>
        <taxon>Carduoideae</taxon>
        <taxon>Cardueae</taxon>
        <taxon>Arctiinae</taxon>
        <taxon>Arctium</taxon>
    </lineage>
</organism>
<dbReference type="Proteomes" id="UP001055879">
    <property type="component" value="Linkage Group LG03"/>
</dbReference>